<evidence type="ECO:0000256" key="4">
    <source>
        <dbReference type="ARBA" id="ARBA00022692"/>
    </source>
</evidence>
<dbReference type="PANTHER" id="PTHR37479:SF1">
    <property type="entry name" value="CELL DIVISION PROTEIN FTSL"/>
    <property type="match status" value="1"/>
</dbReference>
<comment type="subcellular location">
    <subcellularLocation>
        <location evidence="8">Cell inner membrane</location>
        <topology evidence="8">Single-pass type II membrane protein</topology>
    </subcellularLocation>
    <subcellularLocation>
        <location evidence="1">Cell membrane</location>
        <topology evidence="1">Single-pass type II membrane protein</topology>
    </subcellularLocation>
    <text evidence="8">Localizes to the division septum where it forms a ring structure.</text>
</comment>
<dbReference type="HAMAP" id="MF_00910">
    <property type="entry name" value="FtsL"/>
    <property type="match status" value="1"/>
</dbReference>
<evidence type="ECO:0000256" key="3">
    <source>
        <dbReference type="ARBA" id="ARBA00022618"/>
    </source>
</evidence>
<evidence type="ECO:0000313" key="10">
    <source>
        <dbReference type="EMBL" id="VFJ47851.1"/>
    </source>
</evidence>
<dbReference type="InterPro" id="IPR011922">
    <property type="entry name" value="Cell_div_FtsL"/>
</dbReference>
<dbReference type="AlphaFoldDB" id="A0A450T817"/>
<keyword evidence="8" id="KW-0997">Cell inner membrane</keyword>
<organism evidence="11">
    <name type="scientific">Candidatus Kentrum sp. FM</name>
    <dbReference type="NCBI Taxonomy" id="2126340"/>
    <lineage>
        <taxon>Bacteria</taxon>
        <taxon>Pseudomonadati</taxon>
        <taxon>Pseudomonadota</taxon>
        <taxon>Gammaproteobacteria</taxon>
        <taxon>Candidatus Kentrum</taxon>
    </lineage>
</organism>
<dbReference type="EMBL" id="CAADEZ010000052">
    <property type="protein sequence ID" value="VFJ47851.1"/>
    <property type="molecule type" value="Genomic_DNA"/>
</dbReference>
<evidence type="ECO:0000256" key="9">
    <source>
        <dbReference type="NCBIfam" id="TIGR02209"/>
    </source>
</evidence>
<accession>A0A450T817</accession>
<evidence type="ECO:0000256" key="1">
    <source>
        <dbReference type="ARBA" id="ARBA00004401"/>
    </source>
</evidence>
<name>A0A450T817_9GAMM</name>
<keyword evidence="7 8" id="KW-0131">Cell cycle</keyword>
<protein>
    <recommendedName>
        <fullName evidence="8 9">Cell division protein FtsL</fullName>
    </recommendedName>
</protein>
<keyword evidence="5 8" id="KW-1133">Transmembrane helix</keyword>
<proteinExistence type="inferred from homology"/>
<evidence type="ECO:0000256" key="5">
    <source>
        <dbReference type="ARBA" id="ARBA00022989"/>
    </source>
</evidence>
<dbReference type="GO" id="GO:0043093">
    <property type="term" value="P:FtsZ-dependent cytokinesis"/>
    <property type="evidence" value="ECO:0007669"/>
    <property type="project" value="UniProtKB-UniRule"/>
</dbReference>
<comment type="function">
    <text evidence="8">Essential cell division protein. May link together the upstream cell division proteins, which are predominantly cytoplasmic, with the downstream cell division proteins, which are predominantly periplasmic.</text>
</comment>
<keyword evidence="3 8" id="KW-0132">Cell division</keyword>
<keyword evidence="4 8" id="KW-0812">Transmembrane</keyword>
<dbReference type="NCBIfam" id="TIGR02209">
    <property type="entry name" value="ftsL_broad"/>
    <property type="match status" value="1"/>
</dbReference>
<dbReference type="EMBL" id="CAADFA010000329">
    <property type="protein sequence ID" value="VFJ62889.1"/>
    <property type="molecule type" value="Genomic_DNA"/>
</dbReference>
<evidence type="ECO:0000256" key="2">
    <source>
        <dbReference type="ARBA" id="ARBA00022475"/>
    </source>
</evidence>
<dbReference type="GO" id="GO:0032153">
    <property type="term" value="C:cell division site"/>
    <property type="evidence" value="ECO:0007669"/>
    <property type="project" value="UniProtKB-UniRule"/>
</dbReference>
<evidence type="ECO:0000256" key="7">
    <source>
        <dbReference type="ARBA" id="ARBA00023306"/>
    </source>
</evidence>
<evidence type="ECO:0000256" key="8">
    <source>
        <dbReference type="HAMAP-Rule" id="MF_00910"/>
    </source>
</evidence>
<evidence type="ECO:0000313" key="11">
    <source>
        <dbReference type="EMBL" id="VFJ62889.1"/>
    </source>
</evidence>
<evidence type="ECO:0000256" key="6">
    <source>
        <dbReference type="ARBA" id="ARBA00023136"/>
    </source>
</evidence>
<keyword evidence="6 8" id="KW-0472">Membrane</keyword>
<gene>
    <name evidence="8" type="primary">ftsL</name>
    <name evidence="10" type="ORF">BECKFM1743A_GA0114220_100527</name>
    <name evidence="12" type="ORF">BECKFM1743B_GA0114221_100507</name>
    <name evidence="11" type="ORF">BECKFM1743C_GA0114222_103292</name>
</gene>
<dbReference type="PANTHER" id="PTHR37479">
    <property type="entry name" value="CELL DIVISION PROTEIN FTSL"/>
    <property type="match status" value="1"/>
</dbReference>
<dbReference type="GO" id="GO:0005886">
    <property type="term" value="C:plasma membrane"/>
    <property type="evidence" value="ECO:0007669"/>
    <property type="project" value="UniProtKB-SubCell"/>
</dbReference>
<comment type="subunit">
    <text evidence="8">Part of a complex composed of FtsB, FtsL and FtsQ.</text>
</comment>
<evidence type="ECO:0000313" key="12">
    <source>
        <dbReference type="EMBL" id="VFK07762.1"/>
    </source>
</evidence>
<keyword evidence="2 8" id="KW-1003">Cell membrane</keyword>
<reference evidence="11" key="1">
    <citation type="submission" date="2019-02" db="EMBL/GenBank/DDBJ databases">
        <authorList>
            <person name="Gruber-Vodicka R. H."/>
            <person name="Seah K. B. B."/>
        </authorList>
    </citation>
    <scope>NUCLEOTIDE SEQUENCE</scope>
    <source>
        <strain evidence="10">BECK_BZ163</strain>
        <strain evidence="12">BECK_BZ164</strain>
        <strain evidence="11">BECK_BZ165</strain>
    </source>
</reference>
<sequence length="88" mass="9907">MIDRVLVSVLGLAILASSVGVVYVKHINRSLFVELQKLEQERDAMDVEWGKLALEQSTWATHDRVEQIAKEQLHLTTPNLDAVVLVMP</sequence>
<dbReference type="EMBL" id="CAADFL010000050">
    <property type="protein sequence ID" value="VFK07762.1"/>
    <property type="molecule type" value="Genomic_DNA"/>
</dbReference>
<dbReference type="Pfam" id="PF04999">
    <property type="entry name" value="FtsL"/>
    <property type="match status" value="1"/>
</dbReference>
<comment type="similarity">
    <text evidence="8">Belongs to the FtsL family.</text>
</comment>